<reference evidence="3" key="1">
    <citation type="submission" date="2018-12" db="EMBL/GenBank/DDBJ databases">
        <title>Tengunoibacter tsumagoiensis gen. nov., sp. nov., Dictyobacter kobayashii sp. nov., D. alpinus sp. nov., and D. joshuensis sp. nov. and description of Dictyobacteraceae fam. nov. within the order Ktedonobacterales isolated from Tengu-no-mugimeshi.</title>
        <authorList>
            <person name="Wang C.M."/>
            <person name="Zheng Y."/>
            <person name="Sakai Y."/>
            <person name="Toyoda A."/>
            <person name="Minakuchi Y."/>
            <person name="Abe K."/>
            <person name="Yokota A."/>
            <person name="Yabe S."/>
        </authorList>
    </citation>
    <scope>NUCLEOTIDE SEQUENCE [LARGE SCALE GENOMIC DNA]</scope>
    <source>
        <strain evidence="3">S-27</strain>
    </source>
</reference>
<keyword evidence="3" id="KW-1185">Reference proteome</keyword>
<organism evidence="2 3">
    <name type="scientific">Dictyobacter aurantiacus</name>
    <dbReference type="NCBI Taxonomy" id="1936993"/>
    <lineage>
        <taxon>Bacteria</taxon>
        <taxon>Bacillati</taxon>
        <taxon>Chloroflexota</taxon>
        <taxon>Ktedonobacteria</taxon>
        <taxon>Ktedonobacterales</taxon>
        <taxon>Dictyobacteraceae</taxon>
        <taxon>Dictyobacter</taxon>
    </lineage>
</organism>
<keyword evidence="1" id="KW-0812">Transmembrane</keyword>
<dbReference type="RefSeq" id="WP_126600586.1">
    <property type="nucleotide sequence ID" value="NZ_BIFQ01000002.1"/>
</dbReference>
<feature type="transmembrane region" description="Helical" evidence="1">
    <location>
        <begin position="43"/>
        <end position="67"/>
    </location>
</feature>
<feature type="transmembrane region" description="Helical" evidence="1">
    <location>
        <begin position="88"/>
        <end position="113"/>
    </location>
</feature>
<name>A0A401ZMW7_9CHLR</name>
<sequence>MVQPLTTVPASAVRGVSSGVIFMAFFSTLWADIGVGGLQGWGGIWPVVAIVLIGVGLFVGAISLLVASRGLPDQAAGMGGDQNRKRTNMWFIIVFATEIILIFLASYICNALLHRLDLFFPVMALIVGAHFFPLAPLFRIKMYHVVGAVLCLLGLLTLFVIPLHMQIDGLQINAQQFVLGFGAALVLWCVGIGLWLLGRRWLALSSTSVSL</sequence>
<proteinExistence type="predicted"/>
<dbReference type="EMBL" id="BIFQ01000002">
    <property type="protein sequence ID" value="GCE08202.1"/>
    <property type="molecule type" value="Genomic_DNA"/>
</dbReference>
<evidence type="ECO:0000256" key="1">
    <source>
        <dbReference type="SAM" id="Phobius"/>
    </source>
</evidence>
<comment type="caution">
    <text evidence="2">The sequence shown here is derived from an EMBL/GenBank/DDBJ whole genome shotgun (WGS) entry which is preliminary data.</text>
</comment>
<accession>A0A401ZMW7</accession>
<feature type="transmembrane region" description="Helical" evidence="1">
    <location>
        <begin position="145"/>
        <end position="165"/>
    </location>
</feature>
<feature type="transmembrane region" description="Helical" evidence="1">
    <location>
        <begin position="177"/>
        <end position="197"/>
    </location>
</feature>
<dbReference type="Proteomes" id="UP000287224">
    <property type="component" value="Unassembled WGS sequence"/>
</dbReference>
<protein>
    <submittedName>
        <fullName evidence="2">Uncharacterized protein</fullName>
    </submittedName>
</protein>
<feature type="transmembrane region" description="Helical" evidence="1">
    <location>
        <begin position="119"/>
        <end position="138"/>
    </location>
</feature>
<dbReference type="AlphaFoldDB" id="A0A401ZMW7"/>
<keyword evidence="1" id="KW-1133">Transmembrane helix</keyword>
<dbReference type="OrthoDB" id="123418at2"/>
<gene>
    <name evidence="2" type="ORF">KDAU_55310</name>
</gene>
<evidence type="ECO:0000313" key="3">
    <source>
        <dbReference type="Proteomes" id="UP000287224"/>
    </source>
</evidence>
<keyword evidence="1" id="KW-0472">Membrane</keyword>
<feature type="transmembrane region" description="Helical" evidence="1">
    <location>
        <begin position="12"/>
        <end position="31"/>
    </location>
</feature>
<evidence type="ECO:0000313" key="2">
    <source>
        <dbReference type="EMBL" id="GCE08202.1"/>
    </source>
</evidence>